<comment type="caution">
    <text evidence="3">The sequence shown here is derived from an EMBL/GenBank/DDBJ whole genome shotgun (WGS) entry which is preliminary data.</text>
</comment>
<feature type="compositionally biased region" description="Polar residues" evidence="1">
    <location>
        <begin position="749"/>
        <end position="760"/>
    </location>
</feature>
<dbReference type="InterPro" id="IPR002182">
    <property type="entry name" value="NB-ARC"/>
</dbReference>
<name>A0A8H3NPN8_9EURO</name>
<dbReference type="GO" id="GO:0043531">
    <property type="term" value="F:ADP binding"/>
    <property type="evidence" value="ECO:0007669"/>
    <property type="project" value="InterPro"/>
</dbReference>
<dbReference type="PANTHER" id="PTHR48187:SF2">
    <property type="entry name" value="LD21810P"/>
    <property type="match status" value="1"/>
</dbReference>
<dbReference type="Gene3D" id="3.40.50.300">
    <property type="entry name" value="P-loop containing nucleotide triphosphate hydrolases"/>
    <property type="match status" value="1"/>
</dbReference>
<feature type="region of interest" description="Disordered" evidence="1">
    <location>
        <begin position="1025"/>
        <end position="1056"/>
    </location>
</feature>
<accession>A0A8H3NPN8</accession>
<dbReference type="AlphaFoldDB" id="A0A8H3NPN8"/>
<feature type="domain" description="NB-ARC" evidence="2">
    <location>
        <begin position="20"/>
        <end position="175"/>
    </location>
</feature>
<dbReference type="PANTHER" id="PTHR48187">
    <property type="entry name" value="LD21810P"/>
    <property type="match status" value="1"/>
</dbReference>
<dbReference type="Pfam" id="PF00931">
    <property type="entry name" value="NB-ARC"/>
    <property type="match status" value="1"/>
</dbReference>
<feature type="compositionally biased region" description="Basic and acidic residues" evidence="1">
    <location>
        <begin position="388"/>
        <end position="399"/>
    </location>
</feature>
<dbReference type="SUPFAM" id="SSF52540">
    <property type="entry name" value="P-loop containing nucleoside triphosphate hydrolases"/>
    <property type="match status" value="1"/>
</dbReference>
<feature type="compositionally biased region" description="Polar residues" evidence="1">
    <location>
        <begin position="676"/>
        <end position="688"/>
    </location>
</feature>
<gene>
    <name evidence="3" type="ORF">IFM46972_05069</name>
</gene>
<feature type="region of interest" description="Disordered" evidence="1">
    <location>
        <begin position="571"/>
        <end position="779"/>
    </location>
</feature>
<dbReference type="Proteomes" id="UP000465221">
    <property type="component" value="Unassembled WGS sequence"/>
</dbReference>
<feature type="region of interest" description="Disordered" evidence="1">
    <location>
        <begin position="895"/>
        <end position="935"/>
    </location>
</feature>
<dbReference type="EMBL" id="BLKC01000030">
    <property type="protein sequence ID" value="GFF36976.1"/>
    <property type="molecule type" value="Genomic_DNA"/>
</dbReference>
<organism evidence="3 4">
    <name type="scientific">Aspergillus udagawae</name>
    <dbReference type="NCBI Taxonomy" id="91492"/>
    <lineage>
        <taxon>Eukaryota</taxon>
        <taxon>Fungi</taxon>
        <taxon>Dikarya</taxon>
        <taxon>Ascomycota</taxon>
        <taxon>Pezizomycotina</taxon>
        <taxon>Eurotiomycetes</taxon>
        <taxon>Eurotiomycetidae</taxon>
        <taxon>Eurotiales</taxon>
        <taxon>Aspergillaceae</taxon>
        <taxon>Aspergillus</taxon>
        <taxon>Aspergillus subgen. Fumigati</taxon>
    </lineage>
</organism>
<evidence type="ECO:0000313" key="4">
    <source>
        <dbReference type="Proteomes" id="UP000465221"/>
    </source>
</evidence>
<evidence type="ECO:0000259" key="2">
    <source>
        <dbReference type="Pfam" id="PF00931"/>
    </source>
</evidence>
<protein>
    <submittedName>
        <fullName evidence="3">Protein SERAC1</fullName>
    </submittedName>
</protein>
<feature type="compositionally biased region" description="Low complexity" evidence="1">
    <location>
        <begin position="517"/>
        <end position="532"/>
    </location>
</feature>
<evidence type="ECO:0000256" key="1">
    <source>
        <dbReference type="SAM" id="MobiDB-lite"/>
    </source>
</evidence>
<reference evidence="3 4" key="1">
    <citation type="submission" date="2020-01" db="EMBL/GenBank/DDBJ databases">
        <title>Draft genome sequence of Aspergillus udagawae IFM 46972.</title>
        <authorList>
            <person name="Takahashi H."/>
            <person name="Yaguchi T."/>
        </authorList>
    </citation>
    <scope>NUCLEOTIDE SEQUENCE [LARGE SCALE GENOMIC DNA]</scope>
    <source>
        <strain evidence="3 4">IFM 46972</strain>
    </source>
</reference>
<dbReference type="InterPro" id="IPR027417">
    <property type="entry name" value="P-loop_NTPase"/>
</dbReference>
<feature type="compositionally biased region" description="Low complexity" evidence="1">
    <location>
        <begin position="659"/>
        <end position="675"/>
    </location>
</feature>
<feature type="compositionally biased region" description="Polar residues" evidence="1">
    <location>
        <begin position="588"/>
        <end position="597"/>
    </location>
</feature>
<feature type="region of interest" description="Disordered" evidence="1">
    <location>
        <begin position="499"/>
        <end position="547"/>
    </location>
</feature>
<feature type="compositionally biased region" description="Basic and acidic residues" evidence="1">
    <location>
        <begin position="618"/>
        <end position="630"/>
    </location>
</feature>
<feature type="compositionally biased region" description="Polar residues" evidence="1">
    <location>
        <begin position="724"/>
        <end position="734"/>
    </location>
</feature>
<feature type="compositionally biased region" description="Basic and acidic residues" evidence="1">
    <location>
        <begin position="571"/>
        <end position="586"/>
    </location>
</feature>
<feature type="compositionally biased region" description="Polar residues" evidence="1">
    <location>
        <begin position="918"/>
        <end position="927"/>
    </location>
</feature>
<evidence type="ECO:0000313" key="3">
    <source>
        <dbReference type="EMBL" id="GFF36976.1"/>
    </source>
</evidence>
<feature type="compositionally biased region" description="Basic and acidic residues" evidence="1">
    <location>
        <begin position="761"/>
        <end position="771"/>
    </location>
</feature>
<sequence>MTRELDILHARLYRAKKRAERLAAVLICGGPGAGKSHLARQYVWTQRDCYPGGIFWVDAKSRESTSKCFWDIAQAASLTDDLEFESPDFKAPQKYVEVVRNWFQAREEWLLVFDGLSFNQEDDLNHFRQFLPFNRQCSIIYTSVDRTLRKKQRLYEPYCLQVPPLSVEDACKLLFKDLGIKRPTKEQVRKAAELVMHYECLPLAIHAISHRLSATSKPIERYHINSHLTDEKLAEPFLSIMHDLYRMGHFEALNLINLLSFFGHHVPLGLINLGRSVLETWNVEILTSSRPGERGDIDTTLGILIRYGLIERTSDAYVLKDLSPQSEKELIFDPRAVVPELSESQTESSSQEASFSIYQHAGSIDVIKIHSVVQGFCRDELKIMDEEQRKQSSRLEARRGSGAGSVHESGSSSGVVKAEAGFYESWLVVAIRLLCKSYENAKKRMELVDDYGLVKDYREYETHASRLIENFPKRASKEKIVQEARNELKQLMRSISSEIERLSPHSSQDSIRKHRSSSSSSSVPDSDGSPSRQLTWDLGDESAKVESPKELPATAHLFNLSPFLPHIFRESSSEQEAERANQEKMEASSLSQMSQATEKPLIASSPPRDDQGWQVVEKPQKPKPGKERQPKQRPKFPTYIHGSKPAAPVLKVFPVEGRSASSSSMEKGRSSSSVSATEALTSVQSASPRRSEEDLPAGQANRTWAAVVAKAKRAAEARGAPSLSPKQRPSSSPGETKHPSLPVPKPLESKSSGETLGTDKTQLRFQEDRLSRSTYSEPGPELLTQQLHALDLGIAPDSHYHYRQLSTSMTAAPLRDMSASTPSILAFPPKPLPYENDIEITVSRRLNASNMPPPPPVSQSAATFGPIPPFQATHHSITHPSAILPGASPPVSIITDGIGNTGYTSDPPPALEPLSRGPSGQSYQSWSPEPEPEPMRLPPRLVPLPTNSVVYMPQQQTLSGAGGWISDAQQPASLGSVGSPEDPGILHFGAHRVDVRDARQRLEVGGRYQVSGASWQLYHSNRSGPLIRPSQDALTGAATQGTYVRRPRSGSSPIHP</sequence>
<proteinExistence type="predicted"/>
<feature type="region of interest" description="Disordered" evidence="1">
    <location>
        <begin position="388"/>
        <end position="412"/>
    </location>
</feature>